<evidence type="ECO:0000313" key="3">
    <source>
        <dbReference type="EMBL" id="OAN54243.1"/>
    </source>
</evidence>
<gene>
    <name evidence="3" type="ORF">A6A05_08715</name>
</gene>
<protein>
    <recommendedName>
        <fullName evidence="2">Bbp19-like phage domain-containing protein</fullName>
    </recommendedName>
</protein>
<dbReference type="Pfam" id="PF25181">
    <property type="entry name" value="Phage_Bbp19"/>
    <property type="match status" value="1"/>
</dbReference>
<dbReference type="AlphaFoldDB" id="A0A178MVV6"/>
<dbReference type="OrthoDB" id="8450036at2"/>
<accession>A0A178MVV6</accession>
<dbReference type="Proteomes" id="UP000078543">
    <property type="component" value="Unassembled WGS sequence"/>
</dbReference>
<evidence type="ECO:0000256" key="1">
    <source>
        <dbReference type="SAM" id="MobiDB-lite"/>
    </source>
</evidence>
<name>A0A178MVV6_9PROT</name>
<dbReference type="STRING" id="1437059.A6A05_08715"/>
<dbReference type="InterPro" id="IPR057447">
    <property type="entry name" value="Bbp19-like_phage"/>
</dbReference>
<evidence type="ECO:0000259" key="2">
    <source>
        <dbReference type="Pfam" id="PF25181"/>
    </source>
</evidence>
<dbReference type="RefSeq" id="WP_068498442.1">
    <property type="nucleotide sequence ID" value="NZ_LWQU01000119.1"/>
</dbReference>
<feature type="region of interest" description="Disordered" evidence="1">
    <location>
        <begin position="1"/>
        <end position="21"/>
    </location>
</feature>
<evidence type="ECO:0000313" key="4">
    <source>
        <dbReference type="Proteomes" id="UP000078543"/>
    </source>
</evidence>
<feature type="domain" description="Bbp19-like phage" evidence="2">
    <location>
        <begin position="30"/>
        <end position="81"/>
    </location>
</feature>
<comment type="caution">
    <text evidence="3">The sequence shown here is derived from an EMBL/GenBank/DDBJ whole genome shotgun (WGS) entry which is preliminary data.</text>
</comment>
<organism evidence="3 4">
    <name type="scientific">Magnetospirillum moscoviense</name>
    <dbReference type="NCBI Taxonomy" id="1437059"/>
    <lineage>
        <taxon>Bacteria</taxon>
        <taxon>Pseudomonadati</taxon>
        <taxon>Pseudomonadota</taxon>
        <taxon>Alphaproteobacteria</taxon>
        <taxon>Rhodospirillales</taxon>
        <taxon>Rhodospirillaceae</taxon>
        <taxon>Magnetospirillum</taxon>
    </lineage>
</organism>
<dbReference type="EMBL" id="LWQU01000119">
    <property type="protein sequence ID" value="OAN54243.1"/>
    <property type="molecule type" value="Genomic_DNA"/>
</dbReference>
<proteinExistence type="predicted"/>
<keyword evidence="4" id="KW-1185">Reference proteome</keyword>
<sequence>MPKSEPGWGWFAPPPPPPDEADRHAVARAFTRAFAGPDGAVALDHLKALTLDRCLGADASEAQLRCLEGQRQLVAHILNLIERGRHEPGL</sequence>
<reference evidence="3 4" key="1">
    <citation type="submission" date="2016-04" db="EMBL/GenBank/DDBJ databases">
        <title>Draft genome sequence of freshwater magnetotactic bacteria Magnetospirillum marisnigri SP-1 and Magnetospirillum moscoviense BB-1.</title>
        <authorList>
            <person name="Koziaeva V."/>
            <person name="Dziuba M.V."/>
            <person name="Ivanov T.M."/>
            <person name="Kuznetsov B."/>
            <person name="Grouzdev D.S."/>
        </authorList>
    </citation>
    <scope>NUCLEOTIDE SEQUENCE [LARGE SCALE GENOMIC DNA]</scope>
    <source>
        <strain evidence="3 4">BB-1</strain>
    </source>
</reference>